<proteinExistence type="predicted"/>
<accession>Q020B2</accession>
<dbReference type="AlphaFoldDB" id="Q020B2"/>
<feature type="transmembrane region" description="Helical" evidence="4">
    <location>
        <begin position="120"/>
        <end position="137"/>
    </location>
</feature>
<evidence type="ECO:0000313" key="6">
    <source>
        <dbReference type="EMBL" id="ABJ84753.1"/>
    </source>
</evidence>
<keyword evidence="4" id="KW-0812">Transmembrane</keyword>
<sequence length="482" mass="52376" precursor="true">MRARLVLLAAALVAFGASLGSGFHFDDYAIFSDPVLQSARGWIDVWGPHQTRPLTYFSFWLNRAIGAGDPLGYHLFNLLLHLGAVLLAWECLRRLLPERTAWIAAALFAIAPIQSEAVNYIWARSILLATLLCLAALREWIDGRPWIALLWFALALLAKEECAAFPLVLAWLTWRKALPGPRGSKAALAVMLALSAAAGARVVWAMSVTPGSLGGAQAGISPLQYLVAQGVVIWRYFQLTLLPYGFTVDPDIHVAAWAGIAAWIALLAATIVIWRRGGTAIATWFIAGLLLLLPSSSIFPVADVSADRRMYLPMFAFAAAAAIPLARIRQQAVLAAIAFVLVAISVQRTMVWMTEASLWQEAVDRAPNKLRPKLQLARALPASKALDLLAKARLDAPYNPDIATETGKILLSEGQADGALEEFGRALALSPMDARNVNNRGVALQALGQTEAARDDFERALRMDPMLAEARDNLAKLPPRVE</sequence>
<evidence type="ECO:0000256" key="1">
    <source>
        <dbReference type="ARBA" id="ARBA00022737"/>
    </source>
</evidence>
<dbReference type="PROSITE" id="PS50005">
    <property type="entry name" value="TPR"/>
    <property type="match status" value="2"/>
</dbReference>
<evidence type="ECO:0000256" key="5">
    <source>
        <dbReference type="SAM" id="SignalP"/>
    </source>
</evidence>
<feature type="transmembrane region" description="Helical" evidence="4">
    <location>
        <begin position="333"/>
        <end position="353"/>
    </location>
</feature>
<feature type="transmembrane region" description="Helical" evidence="4">
    <location>
        <begin position="252"/>
        <end position="274"/>
    </location>
</feature>
<dbReference type="KEGG" id="sus:Acid_3783"/>
<gene>
    <name evidence="6" type="ordered locus">Acid_3783</name>
</gene>
<evidence type="ECO:0000256" key="4">
    <source>
        <dbReference type="SAM" id="Phobius"/>
    </source>
</evidence>
<evidence type="ECO:0000256" key="2">
    <source>
        <dbReference type="ARBA" id="ARBA00022803"/>
    </source>
</evidence>
<dbReference type="InParanoid" id="Q020B2"/>
<feature type="transmembrane region" description="Helical" evidence="4">
    <location>
        <begin position="186"/>
        <end position="204"/>
    </location>
</feature>
<dbReference type="InterPro" id="IPR011990">
    <property type="entry name" value="TPR-like_helical_dom_sf"/>
</dbReference>
<name>Q020B2_SOLUE</name>
<dbReference type="STRING" id="234267.Acid_3783"/>
<evidence type="ECO:0000256" key="3">
    <source>
        <dbReference type="PROSITE-ProRule" id="PRU00339"/>
    </source>
</evidence>
<dbReference type="HOGENOM" id="CLU_011615_5_1_0"/>
<dbReference type="Gene3D" id="1.25.40.10">
    <property type="entry name" value="Tetratricopeptide repeat domain"/>
    <property type="match status" value="1"/>
</dbReference>
<feature type="signal peptide" evidence="5">
    <location>
        <begin position="1"/>
        <end position="20"/>
    </location>
</feature>
<dbReference type="SUPFAM" id="SSF48452">
    <property type="entry name" value="TPR-like"/>
    <property type="match status" value="1"/>
</dbReference>
<keyword evidence="2 3" id="KW-0802">TPR repeat</keyword>
<keyword evidence="4" id="KW-0472">Membrane</keyword>
<dbReference type="PANTHER" id="PTHR44227:SF3">
    <property type="entry name" value="PROTEIN O-MANNOSYL-TRANSFERASE TMTC4"/>
    <property type="match status" value="1"/>
</dbReference>
<keyword evidence="5" id="KW-0732">Signal</keyword>
<feature type="transmembrane region" description="Helical" evidence="4">
    <location>
        <begin position="149"/>
        <end position="174"/>
    </location>
</feature>
<dbReference type="InterPro" id="IPR052346">
    <property type="entry name" value="O-mannosyl-transferase_TMTC"/>
</dbReference>
<dbReference type="EMBL" id="CP000473">
    <property type="protein sequence ID" value="ABJ84753.1"/>
    <property type="molecule type" value="Genomic_DNA"/>
</dbReference>
<feature type="repeat" description="TPR" evidence="3">
    <location>
        <begin position="400"/>
        <end position="433"/>
    </location>
</feature>
<dbReference type="SMART" id="SM00028">
    <property type="entry name" value="TPR"/>
    <property type="match status" value="2"/>
</dbReference>
<reference evidence="6" key="1">
    <citation type="submission" date="2006-10" db="EMBL/GenBank/DDBJ databases">
        <title>Complete sequence of Solibacter usitatus Ellin6076.</title>
        <authorList>
            <consortium name="US DOE Joint Genome Institute"/>
            <person name="Copeland A."/>
            <person name="Lucas S."/>
            <person name="Lapidus A."/>
            <person name="Barry K."/>
            <person name="Detter J.C."/>
            <person name="Glavina del Rio T."/>
            <person name="Hammon N."/>
            <person name="Israni S."/>
            <person name="Dalin E."/>
            <person name="Tice H."/>
            <person name="Pitluck S."/>
            <person name="Thompson L.S."/>
            <person name="Brettin T."/>
            <person name="Bruce D."/>
            <person name="Han C."/>
            <person name="Tapia R."/>
            <person name="Gilna P."/>
            <person name="Schmutz J."/>
            <person name="Larimer F."/>
            <person name="Land M."/>
            <person name="Hauser L."/>
            <person name="Kyrpides N."/>
            <person name="Mikhailova N."/>
            <person name="Janssen P.H."/>
            <person name="Kuske C.R."/>
            <person name="Richardson P."/>
        </authorList>
    </citation>
    <scope>NUCLEOTIDE SEQUENCE</scope>
    <source>
        <strain evidence="6">Ellin6076</strain>
    </source>
</reference>
<keyword evidence="1" id="KW-0677">Repeat</keyword>
<feature type="chain" id="PRO_5004163036" evidence="5">
    <location>
        <begin position="21"/>
        <end position="482"/>
    </location>
</feature>
<feature type="transmembrane region" description="Helical" evidence="4">
    <location>
        <begin position="308"/>
        <end position="326"/>
    </location>
</feature>
<dbReference type="PANTHER" id="PTHR44227">
    <property type="match status" value="1"/>
</dbReference>
<feature type="transmembrane region" description="Helical" evidence="4">
    <location>
        <begin position="281"/>
        <end position="302"/>
    </location>
</feature>
<feature type="repeat" description="TPR" evidence="3">
    <location>
        <begin position="434"/>
        <end position="467"/>
    </location>
</feature>
<keyword evidence="4" id="KW-1133">Transmembrane helix</keyword>
<dbReference type="InterPro" id="IPR019734">
    <property type="entry name" value="TPR_rpt"/>
</dbReference>
<dbReference type="eggNOG" id="COG5010">
    <property type="taxonomic scope" value="Bacteria"/>
</dbReference>
<organism evidence="6">
    <name type="scientific">Solibacter usitatus (strain Ellin6076)</name>
    <dbReference type="NCBI Taxonomy" id="234267"/>
    <lineage>
        <taxon>Bacteria</taxon>
        <taxon>Pseudomonadati</taxon>
        <taxon>Acidobacteriota</taxon>
        <taxon>Terriglobia</taxon>
        <taxon>Bryobacterales</taxon>
        <taxon>Solibacteraceae</taxon>
        <taxon>Candidatus Solibacter</taxon>
    </lineage>
</organism>
<feature type="transmembrane region" description="Helical" evidence="4">
    <location>
        <begin position="225"/>
        <end position="246"/>
    </location>
</feature>
<protein>
    <submittedName>
        <fullName evidence="6">TPR repeat-containing protein</fullName>
    </submittedName>
</protein>